<dbReference type="PROSITE" id="PS00061">
    <property type="entry name" value="ADH_SHORT"/>
    <property type="match status" value="1"/>
</dbReference>
<proteinExistence type="inferred from homology"/>
<name>A0A1E3S452_9MYCO</name>
<dbReference type="Proteomes" id="UP000094243">
    <property type="component" value="Unassembled WGS sequence"/>
</dbReference>
<dbReference type="SMART" id="SM00822">
    <property type="entry name" value="PKS_KR"/>
    <property type="match status" value="1"/>
</dbReference>
<evidence type="ECO:0000256" key="1">
    <source>
        <dbReference type="ARBA" id="ARBA00006484"/>
    </source>
</evidence>
<dbReference type="PANTHER" id="PTHR45024:SF2">
    <property type="entry name" value="SCP2 DOMAIN-CONTAINING PROTEIN"/>
    <property type="match status" value="1"/>
</dbReference>
<dbReference type="GO" id="GO:0016491">
    <property type="term" value="F:oxidoreductase activity"/>
    <property type="evidence" value="ECO:0007669"/>
    <property type="project" value="UniProtKB-KW"/>
</dbReference>
<dbReference type="InterPro" id="IPR020904">
    <property type="entry name" value="Sc_DH/Rdtase_CS"/>
</dbReference>
<dbReference type="InterPro" id="IPR002347">
    <property type="entry name" value="SDR_fam"/>
</dbReference>
<dbReference type="Pfam" id="PF00106">
    <property type="entry name" value="adh_short"/>
    <property type="match status" value="1"/>
</dbReference>
<dbReference type="OrthoDB" id="9808187at2"/>
<dbReference type="FunFam" id="3.40.50.720:FF:000446">
    <property type="entry name" value="Short chain dehydrogenase"/>
    <property type="match status" value="1"/>
</dbReference>
<comment type="similarity">
    <text evidence="1 3">Belongs to the short-chain dehydrogenases/reductases (SDR) family.</text>
</comment>
<gene>
    <name evidence="5" type="ORF">BHQ17_01510</name>
</gene>
<dbReference type="InterPro" id="IPR051687">
    <property type="entry name" value="Peroxisomal_Beta-Oxidation"/>
</dbReference>
<comment type="caution">
    <text evidence="5">The sequence shown here is derived from an EMBL/GenBank/DDBJ whole genome shotgun (WGS) entry which is preliminary data.</text>
</comment>
<keyword evidence="2" id="KW-0560">Oxidoreductase</keyword>
<feature type="domain" description="Ketoreductase" evidence="4">
    <location>
        <begin position="7"/>
        <end position="204"/>
    </location>
</feature>
<keyword evidence="6" id="KW-1185">Reference proteome</keyword>
<organism evidence="5 6">
    <name type="scientific">Mycolicibacterium holsaticum</name>
    <dbReference type="NCBI Taxonomy" id="152142"/>
    <lineage>
        <taxon>Bacteria</taxon>
        <taxon>Bacillati</taxon>
        <taxon>Actinomycetota</taxon>
        <taxon>Actinomycetes</taxon>
        <taxon>Mycobacteriales</taxon>
        <taxon>Mycobacteriaceae</taxon>
        <taxon>Mycolicibacterium</taxon>
    </lineage>
</organism>
<sequence>MTSLEGRTAIVTGAARGLGRAHALLLSRLGARVVVNDTGGGLNGDGNSDNAAADVVAEIQNAGGQAVAHFGSVSDWNAAREMIELAVQTFGGLDILVNNAGILRDRMLVNMSEGEWDAVIDVHLKGHFCLLHHAAVHWRSESKAGRTVDASVLNTSSGSGLRGNPGQINYASAKSGIAMMTLVAARELSRYGVRVNAIAPVARTRLTENTPGLGERIGQQEGFDKWDPENVSPLVAWLVSPECKLSGEVFGIVGGRIARQKCWTEQEVFEVDRRWSVDELKSALDHLPAGPSEFEFSA</sequence>
<dbReference type="InterPro" id="IPR036291">
    <property type="entry name" value="NAD(P)-bd_dom_sf"/>
</dbReference>
<dbReference type="NCBIfam" id="NF005861">
    <property type="entry name" value="PRK07791.1"/>
    <property type="match status" value="1"/>
</dbReference>
<evidence type="ECO:0000259" key="4">
    <source>
        <dbReference type="SMART" id="SM00822"/>
    </source>
</evidence>
<evidence type="ECO:0000256" key="2">
    <source>
        <dbReference type="ARBA" id="ARBA00023002"/>
    </source>
</evidence>
<evidence type="ECO:0000313" key="6">
    <source>
        <dbReference type="Proteomes" id="UP000094243"/>
    </source>
</evidence>
<dbReference type="SUPFAM" id="SSF51735">
    <property type="entry name" value="NAD(P)-binding Rossmann-fold domains"/>
    <property type="match status" value="1"/>
</dbReference>
<dbReference type="AlphaFoldDB" id="A0A1E3S452"/>
<dbReference type="RefSeq" id="WP_069403454.1">
    <property type="nucleotide sequence ID" value="NZ_MIGZ01000004.1"/>
</dbReference>
<protein>
    <submittedName>
        <fullName evidence="5">Short-chain dehydrogenase</fullName>
    </submittedName>
</protein>
<evidence type="ECO:0000313" key="5">
    <source>
        <dbReference type="EMBL" id="ODQ96377.1"/>
    </source>
</evidence>
<accession>A0A1E3S452</accession>
<dbReference type="PRINTS" id="PR00080">
    <property type="entry name" value="SDRFAMILY"/>
</dbReference>
<reference evidence="6" key="1">
    <citation type="submission" date="2016-09" db="EMBL/GenBank/DDBJ databases">
        <authorList>
            <person name="Greninger A.L."/>
            <person name="Jerome K.R."/>
            <person name="Mcnair B."/>
            <person name="Wallis C."/>
            <person name="Fang F."/>
        </authorList>
    </citation>
    <scope>NUCLEOTIDE SEQUENCE [LARGE SCALE GENOMIC DNA]</scope>
    <source>
        <strain evidence="6">M7</strain>
    </source>
</reference>
<dbReference type="InterPro" id="IPR057326">
    <property type="entry name" value="KR_dom"/>
</dbReference>
<dbReference type="PRINTS" id="PR00081">
    <property type="entry name" value="GDHRDH"/>
</dbReference>
<dbReference type="PANTHER" id="PTHR45024">
    <property type="entry name" value="DEHYDROGENASES, SHORT CHAIN"/>
    <property type="match status" value="1"/>
</dbReference>
<dbReference type="EMBL" id="MIGZ01000004">
    <property type="protein sequence ID" value="ODQ96377.1"/>
    <property type="molecule type" value="Genomic_DNA"/>
</dbReference>
<dbReference type="Gene3D" id="3.40.50.720">
    <property type="entry name" value="NAD(P)-binding Rossmann-like Domain"/>
    <property type="match status" value="1"/>
</dbReference>
<evidence type="ECO:0000256" key="3">
    <source>
        <dbReference type="RuleBase" id="RU000363"/>
    </source>
</evidence>